<gene>
    <name evidence="1" type="ORF">PR048_031058</name>
</gene>
<keyword evidence="2" id="KW-1185">Reference proteome</keyword>
<evidence type="ECO:0000313" key="1">
    <source>
        <dbReference type="EMBL" id="KAJ8867259.1"/>
    </source>
</evidence>
<reference evidence="1 2" key="1">
    <citation type="submission" date="2023-02" db="EMBL/GenBank/DDBJ databases">
        <title>LHISI_Scaffold_Assembly.</title>
        <authorList>
            <person name="Stuart O.P."/>
            <person name="Cleave R."/>
            <person name="Magrath M.J.L."/>
            <person name="Mikheyev A.S."/>
        </authorList>
    </citation>
    <scope>NUCLEOTIDE SEQUENCE [LARGE SCALE GENOMIC DNA]</scope>
    <source>
        <strain evidence="1">Daus_M_001</strain>
        <tissue evidence="1">Leg muscle</tissue>
    </source>
</reference>
<protein>
    <submittedName>
        <fullName evidence="1">Uncharacterized protein</fullName>
    </submittedName>
</protein>
<comment type="caution">
    <text evidence="1">The sequence shown here is derived from an EMBL/GenBank/DDBJ whole genome shotgun (WGS) entry which is preliminary data.</text>
</comment>
<dbReference type="Proteomes" id="UP001159363">
    <property type="component" value="Chromosome 14"/>
</dbReference>
<proteinExistence type="predicted"/>
<organism evidence="1 2">
    <name type="scientific">Dryococelus australis</name>
    <dbReference type="NCBI Taxonomy" id="614101"/>
    <lineage>
        <taxon>Eukaryota</taxon>
        <taxon>Metazoa</taxon>
        <taxon>Ecdysozoa</taxon>
        <taxon>Arthropoda</taxon>
        <taxon>Hexapoda</taxon>
        <taxon>Insecta</taxon>
        <taxon>Pterygota</taxon>
        <taxon>Neoptera</taxon>
        <taxon>Polyneoptera</taxon>
        <taxon>Phasmatodea</taxon>
        <taxon>Verophasmatodea</taxon>
        <taxon>Anareolatae</taxon>
        <taxon>Phasmatidae</taxon>
        <taxon>Eurycanthinae</taxon>
        <taxon>Dryococelus</taxon>
    </lineage>
</organism>
<dbReference type="EMBL" id="JARBHB010000015">
    <property type="protein sequence ID" value="KAJ8867259.1"/>
    <property type="molecule type" value="Genomic_DNA"/>
</dbReference>
<accession>A0ABQ9G474</accession>
<sequence length="393" mass="42504">MLASHQGESGSILGPVAPGFSHVGIVPDDAAGRRVFSGISLFPTPLHFGAALFSPRFILIGSYDLVYPRFVLVARAYSVFLLQTCHHAGCGVFIQAFQFSFSASPYPSHLPLELHICEVLMQPAASPIPALSCLFDLYVVCASISADILITYTQPRGQDFLHPRHSFICRRQGDRLGFEKCRGLILLKRVARAASGLGSPRGHSPGIVDAVDRRVFSGNSRFPLPYIPERFHTHLASPASFRNTLSFRISKILEFNDLQARLNRLKYKYADINCTLVVCCHSGRRRLGQHSPGGAEQRVDQWLNLAGAVTYHGDTHPGVGAGGYSSSLAVSVLVAHCADDVVPPREAVVVGAALATGVAVGGLLRTPAPTLAATAWQEEHPRRRRRAGGGEQL</sequence>
<evidence type="ECO:0000313" key="2">
    <source>
        <dbReference type="Proteomes" id="UP001159363"/>
    </source>
</evidence>
<name>A0ABQ9G474_9NEOP</name>